<dbReference type="Proteomes" id="UP000298460">
    <property type="component" value="Unassembled WGS sequence"/>
</dbReference>
<evidence type="ECO:0000256" key="1">
    <source>
        <dbReference type="SAM" id="Phobius"/>
    </source>
</evidence>
<feature type="transmembrane region" description="Helical" evidence="1">
    <location>
        <begin position="21"/>
        <end position="42"/>
    </location>
</feature>
<dbReference type="EMBL" id="SPQQ01000002">
    <property type="protein sequence ID" value="TGE39067.1"/>
    <property type="molecule type" value="Genomic_DNA"/>
</dbReference>
<keyword evidence="1" id="KW-1133">Transmembrane helix</keyword>
<protein>
    <submittedName>
        <fullName evidence="2">Uncharacterized protein</fullName>
    </submittedName>
</protein>
<dbReference type="AlphaFoldDB" id="A0A4Z0RAB3"/>
<evidence type="ECO:0000313" key="2">
    <source>
        <dbReference type="EMBL" id="TGE39067.1"/>
    </source>
</evidence>
<gene>
    <name evidence="2" type="ORF">E4K67_06260</name>
</gene>
<accession>A0A4Z0RAB3</accession>
<keyword evidence="3" id="KW-1185">Reference proteome</keyword>
<reference evidence="2 3" key="1">
    <citation type="submission" date="2019-03" db="EMBL/GenBank/DDBJ databases">
        <title>Draft Genome Sequence of Desulfosporosinus fructosivorans Strain 63.6F, Isolated from Marine Sediment in the Baltic Sea.</title>
        <authorList>
            <person name="Hausmann B."/>
            <person name="Vandieken V."/>
            <person name="Pjevac P."/>
            <person name="Schreck K."/>
            <person name="Herbold C.W."/>
            <person name="Loy A."/>
        </authorList>
    </citation>
    <scope>NUCLEOTIDE SEQUENCE [LARGE SCALE GENOMIC DNA]</scope>
    <source>
        <strain evidence="2 3">63.6F</strain>
    </source>
</reference>
<organism evidence="2 3">
    <name type="scientific">Desulfosporosinus fructosivorans</name>
    <dbReference type="NCBI Taxonomy" id="2018669"/>
    <lineage>
        <taxon>Bacteria</taxon>
        <taxon>Bacillati</taxon>
        <taxon>Bacillota</taxon>
        <taxon>Clostridia</taxon>
        <taxon>Eubacteriales</taxon>
        <taxon>Desulfitobacteriaceae</taxon>
        <taxon>Desulfosporosinus</taxon>
    </lineage>
</organism>
<sequence length="108" mass="12466">MWNKSARLLMVRVKVKKRRGFSFLVPIWVIDEFMEAFTNLAWVGEKVIGCVPLPRDENVRKNLSWVKSIPPSGVIASTHRIIKDLSQHKGLDLVDVETEEVQVKIRIK</sequence>
<proteinExistence type="predicted"/>
<comment type="caution">
    <text evidence="2">The sequence shown here is derived from an EMBL/GenBank/DDBJ whole genome shotgun (WGS) entry which is preliminary data.</text>
</comment>
<name>A0A4Z0RAB3_9FIRM</name>
<keyword evidence="1" id="KW-0812">Transmembrane</keyword>
<keyword evidence="1" id="KW-0472">Membrane</keyword>
<evidence type="ECO:0000313" key="3">
    <source>
        <dbReference type="Proteomes" id="UP000298460"/>
    </source>
</evidence>
<dbReference type="RefSeq" id="WP_135545561.1">
    <property type="nucleotide sequence ID" value="NZ_SPQQ01000002.1"/>
</dbReference>
<dbReference type="OrthoDB" id="1798559at2"/>